<dbReference type="PANTHER" id="PTHR33116:SF78">
    <property type="entry name" value="OS12G0587133 PROTEIN"/>
    <property type="match status" value="1"/>
</dbReference>
<proteinExistence type="predicted"/>
<dbReference type="EMBL" id="GEDG01008925">
    <property type="protein sequence ID" value="JAP29610.1"/>
    <property type="molecule type" value="Transcribed_RNA"/>
</dbReference>
<name>A0A0V0IBM1_SOLCH</name>
<protein>
    <submittedName>
        <fullName evidence="1">Putative ovule protein</fullName>
    </submittedName>
</protein>
<accession>A0A0V0IBM1</accession>
<reference evidence="1" key="1">
    <citation type="submission" date="2015-12" db="EMBL/GenBank/DDBJ databases">
        <title>Gene expression during late stages of embryo sac development: a critical building block for successful pollen-pistil interactions.</title>
        <authorList>
            <person name="Liu Y."/>
            <person name="Joly V."/>
            <person name="Sabar M."/>
            <person name="Matton D.P."/>
        </authorList>
    </citation>
    <scope>NUCLEOTIDE SEQUENCE</scope>
</reference>
<sequence length="170" mass="19433">MLMTLVFCEAEQEQICYLRLILVIFEACSGLKVNWRKSDIFPVKEEQQIQSLADILKYRIEELPTIYLGMLLGANHNAVNIWDGIIEKTEKRLVLRKSQYLSLGGRVVLINAVQDSLPTYVMSLFPIPGEVVKILDKLRMDFLLQGSKIEKSFNLVNGAQFSKARVLEVE</sequence>
<dbReference type="PANTHER" id="PTHR33116">
    <property type="entry name" value="REVERSE TRANSCRIPTASE ZINC-BINDING DOMAIN-CONTAINING PROTEIN-RELATED-RELATED"/>
    <property type="match status" value="1"/>
</dbReference>
<evidence type="ECO:0000313" key="1">
    <source>
        <dbReference type="EMBL" id="JAP29610.1"/>
    </source>
</evidence>
<dbReference type="AlphaFoldDB" id="A0A0V0IBM1"/>
<organism evidence="1">
    <name type="scientific">Solanum chacoense</name>
    <name type="common">Chaco potato</name>
    <dbReference type="NCBI Taxonomy" id="4108"/>
    <lineage>
        <taxon>Eukaryota</taxon>
        <taxon>Viridiplantae</taxon>
        <taxon>Streptophyta</taxon>
        <taxon>Embryophyta</taxon>
        <taxon>Tracheophyta</taxon>
        <taxon>Spermatophyta</taxon>
        <taxon>Magnoliopsida</taxon>
        <taxon>eudicotyledons</taxon>
        <taxon>Gunneridae</taxon>
        <taxon>Pentapetalae</taxon>
        <taxon>asterids</taxon>
        <taxon>lamiids</taxon>
        <taxon>Solanales</taxon>
        <taxon>Solanaceae</taxon>
        <taxon>Solanoideae</taxon>
        <taxon>Solaneae</taxon>
        <taxon>Solanum</taxon>
    </lineage>
</organism>